<evidence type="ECO:0000256" key="1">
    <source>
        <dbReference type="ARBA" id="ARBA00004370"/>
    </source>
</evidence>
<dbReference type="STRING" id="1122252.SAMN05660443_2108"/>
<evidence type="ECO:0000256" key="4">
    <source>
        <dbReference type="PROSITE-ProRule" id="PRU00284"/>
    </source>
</evidence>
<dbReference type="InterPro" id="IPR004010">
    <property type="entry name" value="Double_Cache_2"/>
</dbReference>
<dbReference type="PANTHER" id="PTHR32089:SF112">
    <property type="entry name" value="LYSOZYME-LIKE PROTEIN-RELATED"/>
    <property type="match status" value="1"/>
</dbReference>
<proteinExistence type="inferred from homology"/>
<dbReference type="OrthoDB" id="6376221at2"/>
<dbReference type="Proteomes" id="UP000199058">
    <property type="component" value="Unassembled WGS sequence"/>
</dbReference>
<dbReference type="Gene3D" id="1.10.287.950">
    <property type="entry name" value="Methyl-accepting chemotaxis protein"/>
    <property type="match status" value="1"/>
</dbReference>
<feature type="domain" description="Methyl-accepting transducer" evidence="7">
    <location>
        <begin position="157"/>
        <end position="393"/>
    </location>
</feature>
<dbReference type="AlphaFoldDB" id="A0A1I1HZJ7"/>
<protein>
    <submittedName>
        <fullName evidence="9">Methyl-accepting chemotaxis protein</fullName>
    </submittedName>
</protein>
<reference evidence="9 10" key="1">
    <citation type="submission" date="2016-10" db="EMBL/GenBank/DDBJ databases">
        <authorList>
            <person name="de Groot N.N."/>
        </authorList>
    </citation>
    <scope>NUCLEOTIDE SEQUENCE [LARGE SCALE GENOMIC DNA]</scope>
    <source>
        <strain evidence="9 10">DSM 18438</strain>
    </source>
</reference>
<evidence type="ECO:0000256" key="3">
    <source>
        <dbReference type="ARBA" id="ARBA00029447"/>
    </source>
</evidence>
<dbReference type="GO" id="GO:0007165">
    <property type="term" value="P:signal transduction"/>
    <property type="evidence" value="ECO:0007669"/>
    <property type="project" value="UniProtKB-KW"/>
</dbReference>
<evidence type="ECO:0000313" key="9">
    <source>
        <dbReference type="EMBL" id="SFC29364.1"/>
    </source>
</evidence>
<dbReference type="SMART" id="SM00283">
    <property type="entry name" value="MA"/>
    <property type="match status" value="1"/>
</dbReference>
<evidence type="ECO:0000256" key="6">
    <source>
        <dbReference type="SAM" id="Phobius"/>
    </source>
</evidence>
<comment type="subcellular location">
    <subcellularLocation>
        <location evidence="1">Membrane</location>
    </subcellularLocation>
</comment>
<organism evidence="9 10">
    <name type="scientific">Marinospirillum celere</name>
    <dbReference type="NCBI Taxonomy" id="1122252"/>
    <lineage>
        <taxon>Bacteria</taxon>
        <taxon>Pseudomonadati</taxon>
        <taxon>Pseudomonadota</taxon>
        <taxon>Gammaproteobacteria</taxon>
        <taxon>Oceanospirillales</taxon>
        <taxon>Oceanospirillaceae</taxon>
        <taxon>Marinospirillum</taxon>
    </lineage>
</organism>
<gene>
    <name evidence="9" type="ORF">SAMN05660443_2108</name>
</gene>
<keyword evidence="6" id="KW-1133">Transmembrane helix</keyword>
<dbReference type="GO" id="GO:0004888">
    <property type="term" value="F:transmembrane signaling receptor activity"/>
    <property type="evidence" value="ECO:0007669"/>
    <property type="project" value="InterPro"/>
</dbReference>
<dbReference type="InterPro" id="IPR004089">
    <property type="entry name" value="MCPsignal_dom"/>
</dbReference>
<keyword evidence="5" id="KW-0175">Coiled coil</keyword>
<dbReference type="CDD" id="cd11386">
    <property type="entry name" value="MCP_signal"/>
    <property type="match status" value="1"/>
</dbReference>
<evidence type="ECO:0000256" key="2">
    <source>
        <dbReference type="ARBA" id="ARBA00023224"/>
    </source>
</evidence>
<keyword evidence="6" id="KW-0812">Transmembrane</keyword>
<dbReference type="EMBL" id="FOLH01000004">
    <property type="protein sequence ID" value="SFC29364.1"/>
    <property type="molecule type" value="Genomic_DNA"/>
</dbReference>
<dbReference type="PRINTS" id="PR00260">
    <property type="entry name" value="CHEMTRNSDUCR"/>
</dbReference>
<dbReference type="InterPro" id="IPR003660">
    <property type="entry name" value="HAMP_dom"/>
</dbReference>
<accession>A0A1I1HZJ7</accession>
<dbReference type="PROSITE" id="PS50111">
    <property type="entry name" value="CHEMOTAXIS_TRANSDUC_2"/>
    <property type="match status" value="1"/>
</dbReference>
<evidence type="ECO:0000256" key="5">
    <source>
        <dbReference type="SAM" id="Coils"/>
    </source>
</evidence>
<name>A0A1I1HZJ7_9GAMM</name>
<keyword evidence="10" id="KW-1185">Reference proteome</keyword>
<comment type="similarity">
    <text evidence="3">Belongs to the methyl-accepting chemotaxis (MCP) protein family.</text>
</comment>
<dbReference type="GO" id="GO:0006935">
    <property type="term" value="P:chemotaxis"/>
    <property type="evidence" value="ECO:0007669"/>
    <property type="project" value="InterPro"/>
</dbReference>
<feature type="coiled-coil region" evidence="5">
    <location>
        <begin position="392"/>
        <end position="423"/>
    </location>
</feature>
<sequence>MASQKLGNENLFTAFVETVNRYGSGFVEYQWPKPLAGGGVTEERYTKLSYVTTDQKWGWLVGTGVYIDDVSAQFWRLAVRIGALAAIGVLMVLFFAFIMQRSVVNPLTVNAARLARADKDLSLRLQASEKNELGQLFAAFNRNSADLSSVLREVAATSQDLAASTNQVLNVSQQSARMAVQQKNETDQVASATTEMAASSSEVSEHAGATLGAAEQTQQQTDKGQQVVAETISSIGKLASRMQGLLQVIERLDDGSRNIGQVINTITEIAEQTNLLALNAAIEAARAGEQGRGFAVVADEVRQLANRTQDATGKIDQIIAEVQSAARDVSEAITQGSEEAEGCARQAQAAGEALDAISQSVRQVTERGMQIEQAAKEQSTVAEDISASMTKINQLADQSAQAMEETEQVNQNLAGRAERLKGLVSDFKLG</sequence>
<dbReference type="PROSITE" id="PS50885">
    <property type="entry name" value="HAMP"/>
    <property type="match status" value="1"/>
</dbReference>
<dbReference type="PANTHER" id="PTHR32089">
    <property type="entry name" value="METHYL-ACCEPTING CHEMOTAXIS PROTEIN MCPB"/>
    <property type="match status" value="1"/>
</dbReference>
<dbReference type="Pfam" id="PF08269">
    <property type="entry name" value="dCache_2"/>
    <property type="match status" value="1"/>
</dbReference>
<dbReference type="Gene3D" id="3.30.450.20">
    <property type="entry name" value="PAS domain"/>
    <property type="match status" value="1"/>
</dbReference>
<feature type="transmembrane region" description="Helical" evidence="6">
    <location>
        <begin position="77"/>
        <end position="99"/>
    </location>
</feature>
<evidence type="ECO:0000259" key="8">
    <source>
        <dbReference type="PROSITE" id="PS50885"/>
    </source>
</evidence>
<dbReference type="InterPro" id="IPR004090">
    <property type="entry name" value="Chemotax_Me-accpt_rcpt"/>
</dbReference>
<dbReference type="RefSeq" id="WP_091963130.1">
    <property type="nucleotide sequence ID" value="NZ_FOLH01000004.1"/>
</dbReference>
<keyword evidence="2 4" id="KW-0807">Transducer</keyword>
<dbReference type="FunFam" id="1.10.287.950:FF:000001">
    <property type="entry name" value="Methyl-accepting chemotaxis sensory transducer"/>
    <property type="match status" value="1"/>
</dbReference>
<dbReference type="GO" id="GO:0016020">
    <property type="term" value="C:membrane"/>
    <property type="evidence" value="ECO:0007669"/>
    <property type="project" value="UniProtKB-SubCell"/>
</dbReference>
<evidence type="ECO:0000259" key="7">
    <source>
        <dbReference type="PROSITE" id="PS50111"/>
    </source>
</evidence>
<dbReference type="Pfam" id="PF00015">
    <property type="entry name" value="MCPsignal"/>
    <property type="match status" value="1"/>
</dbReference>
<keyword evidence="6" id="KW-0472">Membrane</keyword>
<dbReference type="SUPFAM" id="SSF58104">
    <property type="entry name" value="Methyl-accepting chemotaxis protein (MCP) signaling domain"/>
    <property type="match status" value="1"/>
</dbReference>
<feature type="domain" description="HAMP" evidence="8">
    <location>
        <begin position="107"/>
        <end position="152"/>
    </location>
</feature>
<evidence type="ECO:0000313" key="10">
    <source>
        <dbReference type="Proteomes" id="UP000199058"/>
    </source>
</evidence>